<organism evidence="1 2">
    <name type="scientific">Phaeosphaeria nodorum (strain SN15 / ATCC MYA-4574 / FGSC 10173)</name>
    <name type="common">Glume blotch fungus</name>
    <name type="synonym">Parastagonospora nodorum</name>
    <dbReference type="NCBI Taxonomy" id="321614"/>
    <lineage>
        <taxon>Eukaryota</taxon>
        <taxon>Fungi</taxon>
        <taxon>Dikarya</taxon>
        <taxon>Ascomycota</taxon>
        <taxon>Pezizomycotina</taxon>
        <taxon>Dothideomycetes</taxon>
        <taxon>Pleosporomycetidae</taxon>
        <taxon>Pleosporales</taxon>
        <taxon>Pleosporineae</taxon>
        <taxon>Phaeosphaeriaceae</taxon>
        <taxon>Parastagonospora</taxon>
    </lineage>
</organism>
<protein>
    <submittedName>
        <fullName evidence="1">Uncharacterized protein</fullName>
    </submittedName>
</protein>
<dbReference type="AlphaFoldDB" id="A0A7U2EWE0"/>
<dbReference type="VEuPathDB" id="FungiDB:JI435_403390"/>
<accession>A0A7U2EWE0</accession>
<sequence>MYGTRLRRAYQKEEMVLFSLPHDVRTKHPKFEYYDYVELRYDFCFLRSALRCAALRCVT</sequence>
<name>A0A7U2EWE0_PHANO</name>
<proteinExistence type="predicted"/>
<dbReference type="Proteomes" id="UP000663193">
    <property type="component" value="Chromosome 3"/>
</dbReference>
<gene>
    <name evidence="1" type="ORF">JI435_403390</name>
</gene>
<evidence type="ECO:0000313" key="2">
    <source>
        <dbReference type="Proteomes" id="UP000663193"/>
    </source>
</evidence>
<reference evidence="2" key="1">
    <citation type="journal article" date="2021" name="BMC Genomics">
        <title>Chromosome-level genome assembly and manually-curated proteome of model necrotroph Parastagonospora nodorum Sn15 reveals a genome-wide trove of candidate effector homologs, and redundancy of virulence-related functions within an accessory chromosome.</title>
        <authorList>
            <person name="Bertazzoni S."/>
            <person name="Jones D.A.B."/>
            <person name="Phan H.T."/>
            <person name="Tan K.-C."/>
            <person name="Hane J.K."/>
        </authorList>
    </citation>
    <scope>NUCLEOTIDE SEQUENCE [LARGE SCALE GENOMIC DNA]</scope>
    <source>
        <strain evidence="2">SN15 / ATCC MYA-4574 / FGSC 10173)</strain>
    </source>
</reference>
<evidence type="ECO:0000313" key="1">
    <source>
        <dbReference type="EMBL" id="QRC93123.1"/>
    </source>
</evidence>
<dbReference type="EMBL" id="CP069025">
    <property type="protein sequence ID" value="QRC93123.1"/>
    <property type="molecule type" value="Genomic_DNA"/>
</dbReference>
<keyword evidence="2" id="KW-1185">Reference proteome</keyword>